<reference evidence="1 2" key="1">
    <citation type="journal article" date="2003" name="PLoS Biol.">
        <title>The genome sequence of Caenorhabditis briggsae: a platform for comparative genomics.</title>
        <authorList>
            <person name="Stein L.D."/>
            <person name="Bao Z."/>
            <person name="Blasiar D."/>
            <person name="Blumenthal T."/>
            <person name="Brent M.R."/>
            <person name="Chen N."/>
            <person name="Chinwalla A."/>
            <person name="Clarke L."/>
            <person name="Clee C."/>
            <person name="Coghlan A."/>
            <person name="Coulson A."/>
            <person name="D'Eustachio P."/>
            <person name="Fitch D.H."/>
            <person name="Fulton L.A."/>
            <person name="Fulton R.E."/>
            <person name="Griffiths-Jones S."/>
            <person name="Harris T.W."/>
            <person name="Hillier L.W."/>
            <person name="Kamath R."/>
            <person name="Kuwabara P.E."/>
            <person name="Mardis E.R."/>
            <person name="Marra M.A."/>
            <person name="Miner T.L."/>
            <person name="Minx P."/>
            <person name="Mullikin J.C."/>
            <person name="Plumb R.W."/>
            <person name="Rogers J."/>
            <person name="Schein J.E."/>
            <person name="Sohrmann M."/>
            <person name="Spieth J."/>
            <person name="Stajich J.E."/>
            <person name="Wei C."/>
            <person name="Willey D."/>
            <person name="Wilson R.K."/>
            <person name="Durbin R."/>
            <person name="Waterston R.H."/>
        </authorList>
    </citation>
    <scope>NUCLEOTIDE SEQUENCE [LARGE SCALE GENOMIC DNA]</scope>
    <source>
        <strain evidence="1 2">AF16</strain>
    </source>
</reference>
<evidence type="ECO:0000313" key="2">
    <source>
        <dbReference type="Proteomes" id="UP000008549"/>
    </source>
</evidence>
<dbReference type="GeneID" id="68918339"/>
<dbReference type="RefSeq" id="XP_045099168.1">
    <property type="nucleotide sequence ID" value="XM_045236509.1"/>
</dbReference>
<reference evidence="1 2" key="2">
    <citation type="journal article" date="2011" name="PLoS Genet.">
        <title>Caenorhabditis briggsae recombinant inbred line genotypes reveal inter-strain incompatibility and the evolution of recombination.</title>
        <authorList>
            <person name="Ross J.A."/>
            <person name="Koboldt D.C."/>
            <person name="Staisch J.E."/>
            <person name="Chamberlin H.M."/>
            <person name="Gupta B.P."/>
            <person name="Miller R.D."/>
            <person name="Baird S.E."/>
            <person name="Haag E.S."/>
        </authorList>
    </citation>
    <scope>NUCLEOTIDE SEQUENCE [LARGE SCALE GENOMIC DNA]</scope>
    <source>
        <strain evidence="1 2">AF16</strain>
    </source>
</reference>
<accession>B6II75</accession>
<dbReference type="EMBL" id="HE600908">
    <property type="protein sequence ID" value="CAR99605.1"/>
    <property type="molecule type" value="Genomic_DNA"/>
</dbReference>
<gene>
    <name evidence="1" type="ORF">CBG26875</name>
    <name evidence="1" type="ORF">CBG_26875</name>
</gene>
<protein>
    <submittedName>
        <fullName evidence="1">Protein CBG26875</fullName>
    </submittedName>
</protein>
<dbReference type="HOGENOM" id="CLU_3431051_0_0_1"/>
<name>B6II75_CAEBR</name>
<organism evidence="1 2">
    <name type="scientific">Caenorhabditis briggsae</name>
    <dbReference type="NCBI Taxonomy" id="6238"/>
    <lineage>
        <taxon>Eukaryota</taxon>
        <taxon>Metazoa</taxon>
        <taxon>Ecdysozoa</taxon>
        <taxon>Nematoda</taxon>
        <taxon>Chromadorea</taxon>
        <taxon>Rhabditida</taxon>
        <taxon>Rhabditina</taxon>
        <taxon>Rhabditomorpha</taxon>
        <taxon>Rhabditoidea</taxon>
        <taxon>Rhabditidae</taxon>
        <taxon>Peloderinae</taxon>
        <taxon>Caenorhabditis</taxon>
    </lineage>
</organism>
<sequence length="18" mass="2265">MCWSCRKSCFFCFEKIVF</sequence>
<keyword evidence="2" id="KW-1185">Reference proteome</keyword>
<dbReference type="KEGG" id="cbr:CBG_26875"/>
<proteinExistence type="predicted"/>
<dbReference type="InParanoid" id="B6II75"/>
<dbReference type="AlphaFoldDB" id="B6II75"/>
<dbReference type="Proteomes" id="UP000008549">
    <property type="component" value="Unassembled WGS sequence"/>
</dbReference>
<dbReference type="CTD" id="68918339"/>
<evidence type="ECO:0000313" key="1">
    <source>
        <dbReference type="EMBL" id="CAR99605.1"/>
    </source>
</evidence>